<accession>C6XE99</accession>
<dbReference type="KEGG" id="mei:Msip34_1629"/>
<protein>
    <submittedName>
        <fullName evidence="1">Uncharacterized protein</fullName>
    </submittedName>
</protein>
<dbReference type="EMBL" id="CP001674">
    <property type="protein sequence ID" value="ACT50874.1"/>
    <property type="molecule type" value="Genomic_DNA"/>
</dbReference>
<dbReference type="HOGENOM" id="CLU_2880568_0_0_4"/>
<dbReference type="STRING" id="582744.Msip34_1629"/>
<evidence type="ECO:0000313" key="1">
    <source>
        <dbReference type="EMBL" id="ACT50874.1"/>
    </source>
</evidence>
<evidence type="ECO:0000313" key="2">
    <source>
        <dbReference type="Proteomes" id="UP000002743"/>
    </source>
</evidence>
<name>C6XE99_METGS</name>
<proteinExistence type="predicted"/>
<gene>
    <name evidence="1" type="ordered locus">Msip34_1629</name>
</gene>
<reference evidence="2" key="1">
    <citation type="submission" date="2009-07" db="EMBL/GenBank/DDBJ databases">
        <title>Complete sequence of chromosome of Methylovorus sp. SIP3-4.</title>
        <authorList>
            <person name="Lucas S."/>
            <person name="Copeland A."/>
            <person name="Lapidus A."/>
            <person name="Glavina del Rio T."/>
            <person name="Tice H."/>
            <person name="Bruce D."/>
            <person name="Goodwin L."/>
            <person name="Pitluck S."/>
            <person name="Clum A."/>
            <person name="Larimer F."/>
            <person name="Land M."/>
            <person name="Hauser L."/>
            <person name="Kyrpides N."/>
            <person name="Mikhailova N."/>
            <person name="Kayluzhnaya M."/>
            <person name="Chistoserdova L."/>
        </authorList>
    </citation>
    <scope>NUCLEOTIDE SEQUENCE [LARGE SCALE GENOMIC DNA]</scope>
    <source>
        <strain evidence="2">SIP3-4</strain>
    </source>
</reference>
<organism evidence="1 2">
    <name type="scientific">Methylovorus glucosotrophus (strain SIP3-4)</name>
    <dbReference type="NCBI Taxonomy" id="582744"/>
    <lineage>
        <taxon>Bacteria</taxon>
        <taxon>Pseudomonadati</taxon>
        <taxon>Pseudomonadota</taxon>
        <taxon>Betaproteobacteria</taxon>
        <taxon>Nitrosomonadales</taxon>
        <taxon>Methylophilaceae</taxon>
        <taxon>Methylovorus</taxon>
    </lineage>
</organism>
<dbReference type="OrthoDB" id="1495537at2"/>
<keyword evidence="2" id="KW-1185">Reference proteome</keyword>
<dbReference type="AlphaFoldDB" id="C6XE99"/>
<dbReference type="RefSeq" id="WP_015830289.1">
    <property type="nucleotide sequence ID" value="NC_012969.1"/>
</dbReference>
<sequence length="74" mass="8127">MICKHAHASEESIPTTCDAFPKGIPQQLLSGKVFHLTPYKGDNGILLETNDQAALDDLKEAYATPEDDEFEPLP</sequence>
<reference evidence="1 2" key="2">
    <citation type="journal article" date="2011" name="J. Bacteriol.">
        <title>Genomes of three methylotrophs from a single niche uncover genetic and metabolic divergence of Methylophilaceae.</title>
        <authorList>
            <person name="Lapidus A."/>
            <person name="Clum A."/>
            <person name="Labutti K."/>
            <person name="Kaluzhnaya M.G."/>
            <person name="Lim S."/>
            <person name="Beck D.A."/>
            <person name="Glavina Del Rio T."/>
            <person name="Nolan M."/>
            <person name="Mavromatis K."/>
            <person name="Huntemann M."/>
            <person name="Lucas S."/>
            <person name="Lidstrom M.E."/>
            <person name="Ivanova N."/>
            <person name="Chistoserdova L."/>
        </authorList>
    </citation>
    <scope>NUCLEOTIDE SEQUENCE [LARGE SCALE GENOMIC DNA]</scope>
    <source>
        <strain evidence="1 2">SIP3-4</strain>
    </source>
</reference>
<dbReference type="Proteomes" id="UP000002743">
    <property type="component" value="Chromosome"/>
</dbReference>